<evidence type="ECO:0000256" key="8">
    <source>
        <dbReference type="ARBA" id="ARBA00023015"/>
    </source>
</evidence>
<dbReference type="SMART" id="SM00487">
    <property type="entry name" value="DEXDc"/>
    <property type="match status" value="1"/>
</dbReference>
<dbReference type="Gene3D" id="3.40.50.10810">
    <property type="entry name" value="Tandem AAA-ATPase domain"/>
    <property type="match status" value="1"/>
</dbReference>
<dbReference type="STRING" id="1447883.A0A2B7YP64"/>
<feature type="compositionally biased region" description="Basic and acidic residues" evidence="16">
    <location>
        <begin position="1567"/>
        <end position="1577"/>
    </location>
</feature>
<feature type="compositionally biased region" description="Basic and acidic residues" evidence="16">
    <location>
        <begin position="390"/>
        <end position="425"/>
    </location>
</feature>
<keyword evidence="7 15" id="KW-0067">ATP-binding</keyword>
<sequence length="1664" mass="187123">MAGAPPYGVRSPTQQSRFTAYSPTPRDRSSYAGNDSYQQQQPPPHTPPNLPPPASLARSPHYGHPTSPMMNATLPPLNGSAGPHGETSPYHGHSASGTPQYSLPRPYSSSHMPSSAHSPPPGLLNHVSSSHTHPAAGSESMTQSPKREREPSLDRRANGAGYASHSPMMLAARPPSPKESKPRTTDPMSFASILSGPAEERPRKPSPLPVQARKLSEAPAIAPAPVVEKRKPAPEKVNNNGHYDPAYSDITPRPSANGVSQSKASASSSSTKSRRILSEREKERIAKAIESIDANDTDVEAPGFEEEWKRYLAKGRKRAREVEDGEAQKRKKRRTEILGKLAKALEKQALAGAARYNRKHEVTVQAEVQQKEIQDEKERKKDMQRKRRRENTVRLETEKMAEAHRKAAKAEDSAEKERLLREAERARRKIKTTQRALEQGNAPDEERGNIPEDIGEVGQMAPNLEGGTTGSFHIGSKGSPPPKKRSGKSRPKKSKEKKQAEKDAAEAAYAAMENNEPVPIAPKEDRKEALKKESKAARSKETTPAPVSTFDSKGYNQIYEQIWRDIARKDIPKVYRIKVVSLSTRQENLRKTAQLASKQARKWQERTNKSMKDTQARAKRTMREMMSFWKRNEREERDMRRLAEKQELELAKKAEADREANRQRRKLNFLISQTELYSHFIGRKIKTSEAEHHGDAATAPPAETKTALPEDVGDLTSKVTNFEDLDFDTEDDAVLREAAMANAQNAVQQAQDRARAFNGEENKMAAFDEGEMNFQNPTSLGDVQVQQPKMLTTQLKEYQLKGLNWLVNLYEQGINGILADEMGLGKTVQSISVMAYLAEVHNIWGPFLVIAPASTLHNWQQEIAKFVPTLKVLPYWGSAKDRKVLRKFWDRKHITYTKESEFHVLVTSYQLVVLDAQYFQKVKWQYMILDEAQAIKSSQSSRWKNLLSFHCRNRLLLTGTPIQNNMQELWALLHFIMPTLFDSHDEFSEWFSKDIESHAQSNTKLNEDQLKRLHMILKPFMLRRIKKHVQKELGDKVEKDVFCDLTYRQRAYYSNLRNRVSIMDLLEKAAIGDDADSTTLMNLVMQFRKVCNHPDLFERAETKSPFSAGYFAETASFIREGHNVDVGYSTRGIIEYDLPRMLCSPAARLDVAGPGNDKAGFDGKYLSHMMNIWTPENIKQSIKEDGAFSWLRFSDTSAGEAYSLSHKGVFERAMTRRGKSNRLSRLRVVYDDVEDKPNSVLPHTLFNIVDRNDRGAFAEITAEGRLRELLNVSKRTFEDEGLGMIEPCAKPGASAPPIAISSSGRAAVYETEDTLFNASVRHALFGRPTPTMDAQILENKLNPTPYTLSPLLPEPLSAKGRYTNISVPSMRRFVTDSGKLAKLDQLLRELKNGGHRVLLYFQMTRMIDLMEEYLTYRNYKYCRLDGSTKLEDRRDTVLDFQQRPDIFIFLLSTRAGGLGINLTAADTVIFYDSDWNPTIDSQAMDRAHRLGQTKQVTVYRLITRGTIEERIRKRALQKEEVQRVVISGGAGGGVDFNTRSRENRTKDIAMWLADDDQVEILEQKEKEVLERGEEPGKKPKKAAPKKKRDITLDDMYHEGEGHFDDVSAKPSGAATPVENGDGLPSSSGAAAAGGKGRRRAGTGAGKSKKAKTAKERLSFIDGGD</sequence>
<evidence type="ECO:0000256" key="4">
    <source>
        <dbReference type="ARBA" id="ARBA00022741"/>
    </source>
</evidence>
<dbReference type="GO" id="GO:0140658">
    <property type="term" value="F:ATP-dependent chromatin remodeler activity"/>
    <property type="evidence" value="ECO:0007669"/>
    <property type="project" value="InterPro"/>
</dbReference>
<feature type="compositionally biased region" description="Basic residues" evidence="16">
    <location>
        <begin position="1578"/>
        <end position="1588"/>
    </location>
</feature>
<comment type="domain">
    <text evidence="15">The DBINO region is involved in binding to DNA.</text>
</comment>
<dbReference type="PROSITE" id="PS51194">
    <property type="entry name" value="HELICASE_CTER"/>
    <property type="match status" value="1"/>
</dbReference>
<feature type="compositionally biased region" description="Low complexity" evidence="16">
    <location>
        <begin position="696"/>
        <end position="709"/>
    </location>
</feature>
<keyword evidence="11" id="KW-0010">Activator</keyword>
<dbReference type="InterPro" id="IPR014001">
    <property type="entry name" value="Helicase_ATP-bd"/>
</dbReference>
<feature type="domain" description="Helicase C-terminal" evidence="18">
    <location>
        <begin position="1382"/>
        <end position="1542"/>
    </location>
</feature>
<dbReference type="FunFam" id="3.40.50.10810:FF:000006">
    <property type="entry name" value="Putative DNA helicase INO80"/>
    <property type="match status" value="1"/>
</dbReference>
<dbReference type="Gene3D" id="3.40.50.300">
    <property type="entry name" value="P-loop containing nucleotide triphosphate hydrolases"/>
    <property type="match status" value="1"/>
</dbReference>
<comment type="function">
    <text evidence="15">ATPase component of the INO80 complex which remodels chromatin by shifting nucleosomes and is involved in DNA repair.</text>
</comment>
<evidence type="ECO:0000259" key="18">
    <source>
        <dbReference type="PROSITE" id="PS51194"/>
    </source>
</evidence>
<comment type="caution">
    <text evidence="20">The sequence shown here is derived from an EMBL/GenBank/DDBJ whole genome shotgun (WGS) entry which is preliminary data.</text>
</comment>
<keyword evidence="14" id="KW-0539">Nucleus</keyword>
<dbReference type="GO" id="GO:0042393">
    <property type="term" value="F:histone binding"/>
    <property type="evidence" value="ECO:0007669"/>
    <property type="project" value="TreeGrafter"/>
</dbReference>
<evidence type="ECO:0000313" key="21">
    <source>
        <dbReference type="Proteomes" id="UP000224634"/>
    </source>
</evidence>
<reference evidence="20 21" key="1">
    <citation type="submission" date="2017-10" db="EMBL/GenBank/DDBJ databases">
        <title>Comparative genomics in systemic dimorphic fungi from Ajellomycetaceae.</title>
        <authorList>
            <person name="Munoz J.F."/>
            <person name="Mcewen J.G."/>
            <person name="Clay O.K."/>
            <person name="Cuomo C.A."/>
        </authorList>
    </citation>
    <scope>NUCLEOTIDE SEQUENCE [LARGE SCALE GENOMIC DNA]</scope>
    <source>
        <strain evidence="20 21">UAMH7299</strain>
    </source>
</reference>
<feature type="compositionally biased region" description="Low complexity" evidence="16">
    <location>
        <begin position="104"/>
        <end position="117"/>
    </location>
</feature>
<dbReference type="Pfam" id="PF00176">
    <property type="entry name" value="SNF2-rel_dom"/>
    <property type="match status" value="1"/>
</dbReference>
<dbReference type="InterPro" id="IPR031047">
    <property type="entry name" value="DEXQc_INO80"/>
</dbReference>
<dbReference type="PROSITE" id="PS51192">
    <property type="entry name" value="HELICASE_ATP_BIND_1"/>
    <property type="match status" value="1"/>
</dbReference>
<feature type="region of interest" description="Disordered" evidence="16">
    <location>
        <begin position="361"/>
        <end position="548"/>
    </location>
</feature>
<keyword evidence="9" id="KW-0175">Coiled coil</keyword>
<dbReference type="GO" id="GO:0006351">
    <property type="term" value="P:DNA-templated transcription"/>
    <property type="evidence" value="ECO:0007669"/>
    <property type="project" value="InterPro"/>
</dbReference>
<dbReference type="InterPro" id="IPR038718">
    <property type="entry name" value="SNF2-like_sf"/>
</dbReference>
<evidence type="ECO:0000259" key="19">
    <source>
        <dbReference type="PROSITE" id="PS51413"/>
    </source>
</evidence>
<dbReference type="InterPro" id="IPR027417">
    <property type="entry name" value="P-loop_NTPase"/>
</dbReference>
<keyword evidence="21" id="KW-1185">Reference proteome</keyword>
<keyword evidence="4" id="KW-0547">Nucleotide-binding</keyword>
<feature type="region of interest" description="Disordered" evidence="16">
    <location>
        <begin position="1"/>
        <end position="279"/>
    </location>
</feature>
<evidence type="ECO:0000256" key="12">
    <source>
        <dbReference type="ARBA" id="ARBA00023163"/>
    </source>
</evidence>
<dbReference type="FunFam" id="3.40.50.300:FF:001269">
    <property type="entry name" value="SNF2 family helicase/ATPase"/>
    <property type="match status" value="1"/>
</dbReference>
<dbReference type="PANTHER" id="PTHR45685">
    <property type="entry name" value="HELICASE SRCAP-RELATED"/>
    <property type="match status" value="1"/>
</dbReference>
<dbReference type="PROSITE" id="PS51413">
    <property type="entry name" value="DBINO"/>
    <property type="match status" value="1"/>
</dbReference>
<proteinExistence type="inferred from homology"/>
<dbReference type="InterPro" id="IPR049730">
    <property type="entry name" value="SNF2/RAD54-like_C"/>
</dbReference>
<dbReference type="GO" id="GO:0003677">
    <property type="term" value="F:DNA binding"/>
    <property type="evidence" value="ECO:0007669"/>
    <property type="project" value="UniProtKB-UniRule"/>
</dbReference>
<keyword evidence="6 15" id="KW-0378">Hydrolase</keyword>
<dbReference type="Pfam" id="PF00271">
    <property type="entry name" value="Helicase_C"/>
    <property type="match status" value="1"/>
</dbReference>
<accession>A0A2B7YP64</accession>
<gene>
    <name evidence="20" type="ORF">AJ80_02546</name>
</gene>
<dbReference type="InterPro" id="IPR020838">
    <property type="entry name" value="DBINO"/>
</dbReference>
<dbReference type="Pfam" id="PF13892">
    <property type="entry name" value="DBINO"/>
    <property type="match status" value="1"/>
</dbReference>
<dbReference type="SMART" id="SM00490">
    <property type="entry name" value="HELICc"/>
    <property type="match status" value="1"/>
</dbReference>
<feature type="domain" description="DBINO" evidence="19">
    <location>
        <begin position="562"/>
        <end position="687"/>
    </location>
</feature>
<comment type="subcellular location">
    <subcellularLocation>
        <location evidence="1 15">Nucleus</location>
    </subcellularLocation>
</comment>
<keyword evidence="13 15" id="KW-0234">DNA repair</keyword>
<feature type="region of interest" description="Disordered" evidence="16">
    <location>
        <begin position="1567"/>
        <end position="1664"/>
    </location>
</feature>
<evidence type="ECO:0000256" key="1">
    <source>
        <dbReference type="ARBA" id="ARBA00004123"/>
    </source>
</evidence>
<evidence type="ECO:0000256" key="3">
    <source>
        <dbReference type="ARBA" id="ARBA00019805"/>
    </source>
</evidence>
<dbReference type="GO" id="GO:0016887">
    <property type="term" value="F:ATP hydrolysis activity"/>
    <property type="evidence" value="ECO:0007669"/>
    <property type="project" value="TreeGrafter"/>
</dbReference>
<feature type="compositionally biased region" description="Pro residues" evidence="16">
    <location>
        <begin position="41"/>
        <end position="54"/>
    </location>
</feature>
<evidence type="ECO:0000256" key="15">
    <source>
        <dbReference type="RuleBase" id="RU368001"/>
    </source>
</evidence>
<feature type="compositionally biased region" description="Basic and acidic residues" evidence="16">
    <location>
        <begin position="522"/>
        <end position="541"/>
    </location>
</feature>
<dbReference type="OrthoDB" id="372624at2759"/>
<feature type="compositionally biased region" description="Low complexity" evidence="16">
    <location>
        <begin position="260"/>
        <end position="271"/>
    </location>
</feature>
<dbReference type="Proteomes" id="UP000224634">
    <property type="component" value="Unassembled WGS sequence"/>
</dbReference>
<evidence type="ECO:0000256" key="9">
    <source>
        <dbReference type="ARBA" id="ARBA00023054"/>
    </source>
</evidence>
<dbReference type="GO" id="GO:0005524">
    <property type="term" value="F:ATP binding"/>
    <property type="evidence" value="ECO:0007669"/>
    <property type="project" value="UniProtKB-UniRule"/>
</dbReference>
<feature type="region of interest" description="Disordered" evidence="16">
    <location>
        <begin position="689"/>
        <end position="710"/>
    </location>
</feature>
<evidence type="ECO:0000256" key="11">
    <source>
        <dbReference type="ARBA" id="ARBA00023159"/>
    </source>
</evidence>
<dbReference type="GO" id="GO:0031011">
    <property type="term" value="C:Ino80 complex"/>
    <property type="evidence" value="ECO:0007669"/>
    <property type="project" value="UniProtKB-UniRule"/>
</dbReference>
<dbReference type="InterPro" id="IPR001650">
    <property type="entry name" value="Helicase_C-like"/>
</dbReference>
<feature type="compositionally biased region" description="Basic and acidic residues" evidence="16">
    <location>
        <begin position="1589"/>
        <end position="1607"/>
    </location>
</feature>
<evidence type="ECO:0000256" key="16">
    <source>
        <dbReference type="SAM" id="MobiDB-lite"/>
    </source>
</evidence>
<evidence type="ECO:0000256" key="5">
    <source>
        <dbReference type="ARBA" id="ARBA00022763"/>
    </source>
</evidence>
<feature type="compositionally biased region" description="Polar residues" evidence="16">
    <location>
        <begin position="11"/>
        <end position="22"/>
    </location>
</feature>
<evidence type="ECO:0000256" key="13">
    <source>
        <dbReference type="ARBA" id="ARBA00023204"/>
    </source>
</evidence>
<protein>
    <recommendedName>
        <fullName evidence="3 15">Chromatin-remodeling ATPase INO80</fullName>
        <ecNumber evidence="15">3.6.4.-</ecNumber>
    </recommendedName>
</protein>
<name>A0A2B7YP64_POLH7</name>
<evidence type="ECO:0000256" key="10">
    <source>
        <dbReference type="ARBA" id="ARBA00023125"/>
    </source>
</evidence>
<evidence type="ECO:0000259" key="17">
    <source>
        <dbReference type="PROSITE" id="PS51192"/>
    </source>
</evidence>
<comment type="subunit">
    <text evidence="15">Component of the INO80 chromatin-remodeling complex.</text>
</comment>
<keyword evidence="8" id="KW-0805">Transcription regulation</keyword>
<dbReference type="GO" id="GO:0006281">
    <property type="term" value="P:DNA repair"/>
    <property type="evidence" value="ECO:0007669"/>
    <property type="project" value="UniProtKB-UniRule"/>
</dbReference>
<feature type="region of interest" description="Disordered" evidence="16">
    <location>
        <begin position="315"/>
        <end position="334"/>
    </location>
</feature>
<evidence type="ECO:0000256" key="6">
    <source>
        <dbReference type="ARBA" id="ARBA00022801"/>
    </source>
</evidence>
<feature type="compositionally biased region" description="Basic and acidic residues" evidence="16">
    <location>
        <begin position="145"/>
        <end position="157"/>
    </location>
</feature>
<feature type="compositionally biased region" description="Basic and acidic residues" evidence="16">
    <location>
        <begin position="369"/>
        <end position="381"/>
    </location>
</feature>
<comment type="similarity">
    <text evidence="2 15">Belongs to the SNF2/RAD54 helicase family.</text>
</comment>
<dbReference type="InterPro" id="IPR000330">
    <property type="entry name" value="SNF2_N"/>
</dbReference>
<dbReference type="CDD" id="cd18793">
    <property type="entry name" value="SF2_C_SNF"/>
    <property type="match status" value="1"/>
</dbReference>
<evidence type="ECO:0000256" key="2">
    <source>
        <dbReference type="ARBA" id="ARBA00007025"/>
    </source>
</evidence>
<dbReference type="InterPro" id="IPR050520">
    <property type="entry name" value="INO80/SWR1_helicase"/>
</dbReference>
<dbReference type="SUPFAM" id="SSF52540">
    <property type="entry name" value="P-loop containing nucleoside triphosphate hydrolases"/>
    <property type="match status" value="2"/>
</dbReference>
<feature type="compositionally biased region" description="Basic residues" evidence="16">
    <location>
        <begin position="482"/>
        <end position="496"/>
    </location>
</feature>
<feature type="compositionally biased region" description="Low complexity" evidence="16">
    <location>
        <begin position="506"/>
        <end position="516"/>
    </location>
</feature>
<organism evidence="20 21">
    <name type="scientific">Polytolypa hystricis (strain UAMH7299)</name>
    <dbReference type="NCBI Taxonomy" id="1447883"/>
    <lineage>
        <taxon>Eukaryota</taxon>
        <taxon>Fungi</taxon>
        <taxon>Dikarya</taxon>
        <taxon>Ascomycota</taxon>
        <taxon>Pezizomycotina</taxon>
        <taxon>Eurotiomycetes</taxon>
        <taxon>Eurotiomycetidae</taxon>
        <taxon>Onygenales</taxon>
        <taxon>Onygenales incertae sedis</taxon>
        <taxon>Polytolypa</taxon>
    </lineage>
</organism>
<feature type="compositionally biased region" description="Basic residues" evidence="16">
    <location>
        <begin position="1635"/>
        <end position="1651"/>
    </location>
</feature>
<dbReference type="CDD" id="cd18002">
    <property type="entry name" value="DEXQc_INO80"/>
    <property type="match status" value="1"/>
</dbReference>
<keyword evidence="12" id="KW-0804">Transcription</keyword>
<dbReference type="EC" id="3.6.4.-" evidence="15"/>
<evidence type="ECO:0000313" key="20">
    <source>
        <dbReference type="EMBL" id="PGH23436.1"/>
    </source>
</evidence>
<dbReference type="EMBL" id="PDNA01000024">
    <property type="protein sequence ID" value="PGH23436.1"/>
    <property type="molecule type" value="Genomic_DNA"/>
</dbReference>
<keyword evidence="5 15" id="KW-0227">DNA damage</keyword>
<dbReference type="GO" id="GO:0060255">
    <property type="term" value="P:regulation of macromolecule metabolic process"/>
    <property type="evidence" value="ECO:0007669"/>
    <property type="project" value="UniProtKB-ARBA"/>
</dbReference>
<feature type="domain" description="Helicase ATP-binding" evidence="17">
    <location>
        <begin position="807"/>
        <end position="979"/>
    </location>
</feature>
<comment type="catalytic activity">
    <reaction evidence="15">
        <text>ATP + H2O = ADP + phosphate + H(+)</text>
        <dbReference type="Rhea" id="RHEA:13065"/>
        <dbReference type="ChEBI" id="CHEBI:15377"/>
        <dbReference type="ChEBI" id="CHEBI:15378"/>
        <dbReference type="ChEBI" id="CHEBI:30616"/>
        <dbReference type="ChEBI" id="CHEBI:43474"/>
        <dbReference type="ChEBI" id="CHEBI:456216"/>
    </reaction>
</comment>
<keyword evidence="10 15" id="KW-0238">DNA-binding</keyword>
<evidence type="ECO:0000256" key="7">
    <source>
        <dbReference type="ARBA" id="ARBA00022840"/>
    </source>
</evidence>
<dbReference type="PANTHER" id="PTHR45685:SF2">
    <property type="entry name" value="CHROMATIN-REMODELING ATPASE INO80"/>
    <property type="match status" value="1"/>
</dbReference>
<evidence type="ECO:0000256" key="14">
    <source>
        <dbReference type="ARBA" id="ARBA00023242"/>
    </source>
</evidence>